<organism evidence="1 2">
    <name type="scientific">Streptomyces carminius</name>
    <dbReference type="NCBI Taxonomy" id="2665496"/>
    <lineage>
        <taxon>Bacteria</taxon>
        <taxon>Bacillati</taxon>
        <taxon>Actinomycetota</taxon>
        <taxon>Actinomycetes</taxon>
        <taxon>Kitasatosporales</taxon>
        <taxon>Streptomycetaceae</taxon>
        <taxon>Streptomyces</taxon>
    </lineage>
</organism>
<name>A0A2M8LR43_9ACTN</name>
<reference evidence="1 2" key="1">
    <citation type="submission" date="2017-11" db="EMBL/GenBank/DDBJ databases">
        <title>Streptomyces carmine sp. nov., a novel actinomycete isolated from Sophora alopecuroides in Xinjiang, China.</title>
        <authorList>
            <person name="Wang Y."/>
            <person name="Luo X."/>
            <person name="Wan C."/>
            <person name="Zhang L."/>
        </authorList>
    </citation>
    <scope>NUCLEOTIDE SEQUENCE [LARGE SCALE GENOMIC DNA]</scope>
    <source>
        <strain evidence="1 2">TRM SA0054</strain>
    </source>
</reference>
<dbReference type="Proteomes" id="UP000230407">
    <property type="component" value="Unassembled WGS sequence"/>
</dbReference>
<accession>A0A2M8LR43</accession>
<evidence type="ECO:0008006" key="3">
    <source>
        <dbReference type="Google" id="ProtNLM"/>
    </source>
</evidence>
<evidence type="ECO:0000313" key="1">
    <source>
        <dbReference type="EMBL" id="PJE94409.1"/>
    </source>
</evidence>
<keyword evidence="2" id="KW-1185">Reference proteome</keyword>
<dbReference type="EMBL" id="PGGW01000069">
    <property type="protein sequence ID" value="PJE94409.1"/>
    <property type="molecule type" value="Genomic_DNA"/>
</dbReference>
<dbReference type="RefSeq" id="WP_100205018.1">
    <property type="nucleotide sequence ID" value="NZ_PGGW01000069.1"/>
</dbReference>
<dbReference type="AlphaFoldDB" id="A0A2M8LR43"/>
<comment type="caution">
    <text evidence="1">The sequence shown here is derived from an EMBL/GenBank/DDBJ whole genome shotgun (WGS) entry which is preliminary data.</text>
</comment>
<protein>
    <recommendedName>
        <fullName evidence="3">DNA primase/polymerase bifunctional N-terminal domain-containing protein</fullName>
    </recommendedName>
</protein>
<proteinExistence type="predicted"/>
<gene>
    <name evidence="1" type="ORF">CUT44_29695</name>
</gene>
<sequence length="166" mass="17815">MTITPHRTDRSLGTVLSDGTDTRLPTGWLRATGRVPDVLAAWERDALAEVPTGIAWDVVRVPAVTVQETLRLLTAARAPIGPVIATPFGAEFFVSLGSADGWTVPGASLLPRGRLALLPHPRSADPCRVSDRCWLVRPDDRTLTWGADLRDAYAEALANLPEDSAG</sequence>
<evidence type="ECO:0000313" key="2">
    <source>
        <dbReference type="Proteomes" id="UP000230407"/>
    </source>
</evidence>